<evidence type="ECO:0000313" key="2">
    <source>
        <dbReference type="Proteomes" id="UP000003598"/>
    </source>
</evidence>
<comment type="caution">
    <text evidence="1">The sequence shown here is derived from an EMBL/GenBank/DDBJ whole genome shotgun (WGS) entry which is preliminary data.</text>
</comment>
<name>G5SLC4_9BACT</name>
<accession>G5SLC4</accession>
<keyword evidence="2" id="KW-1185">Reference proteome</keyword>
<sequence>MQYVSPHVGAELSANGRKSLRKYVKKTTWVAVFSLNGGLAEAKMKKQNVHQETS</sequence>
<evidence type="ECO:0000313" key="1">
    <source>
        <dbReference type="EMBL" id="EHH01935.1"/>
    </source>
</evidence>
<dbReference type="Proteomes" id="UP000003598">
    <property type="component" value="Unassembled WGS sequence"/>
</dbReference>
<gene>
    <name evidence="1" type="ORF">HMPREF9441_00144</name>
</gene>
<proteinExistence type="predicted"/>
<organism evidence="1 2">
    <name type="scientific">Paraprevotella clara YIT 11840</name>
    <dbReference type="NCBI Taxonomy" id="762968"/>
    <lineage>
        <taxon>Bacteria</taxon>
        <taxon>Pseudomonadati</taxon>
        <taxon>Bacteroidota</taxon>
        <taxon>Bacteroidia</taxon>
        <taxon>Bacteroidales</taxon>
        <taxon>Prevotellaceae</taxon>
        <taxon>Paraprevotella</taxon>
    </lineage>
</organism>
<dbReference type="AlphaFoldDB" id="G5SLC4"/>
<dbReference type="HOGENOM" id="CLU_3046194_0_0_10"/>
<protein>
    <submittedName>
        <fullName evidence="1">Uncharacterized protein</fullName>
    </submittedName>
</protein>
<reference evidence="1 2" key="1">
    <citation type="submission" date="2011-03" db="EMBL/GenBank/DDBJ databases">
        <authorList>
            <person name="Weinstock G."/>
            <person name="Sodergren E."/>
            <person name="Clifton S."/>
            <person name="Fulton L."/>
            <person name="Fulton B."/>
            <person name="Courtney L."/>
            <person name="Fronick C."/>
            <person name="Harrison M."/>
            <person name="Strong C."/>
            <person name="Farmer C."/>
            <person name="Delahaunty K."/>
            <person name="Markovic C."/>
            <person name="Hall O."/>
            <person name="Minx P."/>
            <person name="Tomlinson C."/>
            <person name="Mitreva M."/>
            <person name="Hou S."/>
            <person name="Chen J."/>
            <person name="Wollam A."/>
            <person name="Pepin K.H."/>
            <person name="Johnson M."/>
            <person name="Bhonagiri V."/>
            <person name="Zhang X."/>
            <person name="Suruliraj S."/>
            <person name="Warren W."/>
            <person name="Chinwalla A."/>
            <person name="Mardis E.R."/>
            <person name="Wilson R.K."/>
        </authorList>
    </citation>
    <scope>NUCLEOTIDE SEQUENCE [LARGE SCALE GENOMIC DNA]</scope>
    <source>
        <strain evidence="1 2">YIT 11840</strain>
    </source>
</reference>
<dbReference type="EMBL" id="AFFY01000002">
    <property type="protein sequence ID" value="EHH01935.1"/>
    <property type="molecule type" value="Genomic_DNA"/>
</dbReference>
<dbReference type="STRING" id="762968.HMPREF9441_00144"/>